<dbReference type="AlphaFoldDB" id="A0AAD5V2A4"/>
<proteinExistence type="predicted"/>
<protein>
    <submittedName>
        <fullName evidence="2">Uncharacterized protein</fullName>
    </submittedName>
</protein>
<feature type="compositionally biased region" description="Acidic residues" evidence="1">
    <location>
        <begin position="87"/>
        <end position="98"/>
    </location>
</feature>
<accession>A0AAD5V2A4</accession>
<evidence type="ECO:0000313" key="3">
    <source>
        <dbReference type="Proteomes" id="UP001212997"/>
    </source>
</evidence>
<evidence type="ECO:0000256" key="1">
    <source>
        <dbReference type="SAM" id="MobiDB-lite"/>
    </source>
</evidence>
<gene>
    <name evidence="2" type="ORF">NLI96_g8257</name>
</gene>
<sequence>MAAYFFDVDPSEMNPRGVLYDPFTHVRNFQEAQLRARRVRECIGGLADYYMDGNTSIVPRTGWKRIQEQQLCGSPEEFMGPAPLTIEDIELTDSEDEDRENKGPKASGGKTGRRKVQVAPSTTKKRGTTKAARGTSQKASTSRKVKAVKKAVPSTQSRVVKKAGPSSPEV</sequence>
<name>A0AAD5V2A4_9APHY</name>
<reference evidence="2" key="1">
    <citation type="submission" date="2022-07" db="EMBL/GenBank/DDBJ databases">
        <title>Genome Sequence of Physisporinus lineatus.</title>
        <authorList>
            <person name="Buettner E."/>
        </authorList>
    </citation>
    <scope>NUCLEOTIDE SEQUENCE</scope>
    <source>
        <strain evidence="2">VT162</strain>
    </source>
</reference>
<dbReference type="Proteomes" id="UP001212997">
    <property type="component" value="Unassembled WGS sequence"/>
</dbReference>
<dbReference type="EMBL" id="JANAWD010000368">
    <property type="protein sequence ID" value="KAJ3480564.1"/>
    <property type="molecule type" value="Genomic_DNA"/>
</dbReference>
<evidence type="ECO:0000313" key="2">
    <source>
        <dbReference type="EMBL" id="KAJ3480564.1"/>
    </source>
</evidence>
<feature type="region of interest" description="Disordered" evidence="1">
    <location>
        <begin position="73"/>
        <end position="170"/>
    </location>
</feature>
<keyword evidence="3" id="KW-1185">Reference proteome</keyword>
<comment type="caution">
    <text evidence="2">The sequence shown here is derived from an EMBL/GenBank/DDBJ whole genome shotgun (WGS) entry which is preliminary data.</text>
</comment>
<organism evidence="2 3">
    <name type="scientific">Meripilus lineatus</name>
    <dbReference type="NCBI Taxonomy" id="2056292"/>
    <lineage>
        <taxon>Eukaryota</taxon>
        <taxon>Fungi</taxon>
        <taxon>Dikarya</taxon>
        <taxon>Basidiomycota</taxon>
        <taxon>Agaricomycotina</taxon>
        <taxon>Agaricomycetes</taxon>
        <taxon>Polyporales</taxon>
        <taxon>Meripilaceae</taxon>
        <taxon>Meripilus</taxon>
    </lineage>
</organism>